<dbReference type="InterPro" id="IPR015413">
    <property type="entry name" value="Methionyl/Leucyl_tRNA_Synth"/>
</dbReference>
<feature type="binding site" evidence="11">
    <location>
        <position position="329"/>
    </location>
    <ligand>
        <name>ATP</name>
        <dbReference type="ChEBI" id="CHEBI:30616"/>
    </ligand>
</feature>
<dbReference type="InterPro" id="IPR029038">
    <property type="entry name" value="MetRS_Zn"/>
</dbReference>
<dbReference type="Pfam" id="PF09334">
    <property type="entry name" value="tRNA-synt_1g"/>
    <property type="match status" value="1"/>
</dbReference>
<dbReference type="GO" id="GO:0005829">
    <property type="term" value="C:cytosol"/>
    <property type="evidence" value="ECO:0007669"/>
    <property type="project" value="TreeGrafter"/>
</dbReference>
<dbReference type="InterPro" id="IPR014758">
    <property type="entry name" value="Met-tRNA_synth"/>
</dbReference>
<dbReference type="PATRIC" id="fig|398512.5.peg.763"/>
<feature type="short sequence motif" description="'HIGH' region" evidence="11">
    <location>
        <begin position="10"/>
        <end position="20"/>
    </location>
</feature>
<keyword evidence="11" id="KW-0862">Zinc</keyword>
<evidence type="ECO:0000256" key="5">
    <source>
        <dbReference type="ARBA" id="ARBA00022598"/>
    </source>
</evidence>
<keyword evidence="6 11" id="KW-0547">Nucleotide-binding</keyword>
<comment type="catalytic activity">
    <reaction evidence="10 11">
        <text>tRNA(Met) + L-methionine + ATP = L-methionyl-tRNA(Met) + AMP + diphosphate</text>
        <dbReference type="Rhea" id="RHEA:13481"/>
        <dbReference type="Rhea" id="RHEA-COMP:9667"/>
        <dbReference type="Rhea" id="RHEA-COMP:9698"/>
        <dbReference type="ChEBI" id="CHEBI:30616"/>
        <dbReference type="ChEBI" id="CHEBI:33019"/>
        <dbReference type="ChEBI" id="CHEBI:57844"/>
        <dbReference type="ChEBI" id="CHEBI:78442"/>
        <dbReference type="ChEBI" id="CHEBI:78530"/>
        <dbReference type="ChEBI" id="CHEBI:456215"/>
        <dbReference type="EC" id="6.1.1.10"/>
    </reaction>
</comment>
<evidence type="ECO:0000256" key="3">
    <source>
        <dbReference type="ARBA" id="ARBA00008258"/>
    </source>
</evidence>
<dbReference type="Gene3D" id="1.10.730.10">
    <property type="entry name" value="Isoleucyl-tRNA Synthetase, Domain 1"/>
    <property type="match status" value="1"/>
</dbReference>
<evidence type="ECO:0000256" key="11">
    <source>
        <dbReference type="HAMAP-Rule" id="MF_00098"/>
    </source>
</evidence>
<dbReference type="AlphaFoldDB" id="A0A0L6JIF3"/>
<keyword evidence="11" id="KW-0479">Metal-binding</keyword>
<keyword evidence="9 11" id="KW-0030">Aminoacyl-tRNA synthetase</keyword>
<evidence type="ECO:0000256" key="8">
    <source>
        <dbReference type="ARBA" id="ARBA00022917"/>
    </source>
</evidence>
<evidence type="ECO:0000256" key="1">
    <source>
        <dbReference type="ARBA" id="ARBA00003314"/>
    </source>
</evidence>
<evidence type="ECO:0000256" key="9">
    <source>
        <dbReference type="ARBA" id="ARBA00023146"/>
    </source>
</evidence>
<dbReference type="EMBL" id="LGTC01000001">
    <property type="protein sequence ID" value="KNY25478.1"/>
    <property type="molecule type" value="Genomic_DNA"/>
</dbReference>
<comment type="subunit">
    <text evidence="11">Monomer.</text>
</comment>
<dbReference type="RefSeq" id="WP_036943097.1">
    <property type="nucleotide sequence ID" value="NZ_JQKC01000020.1"/>
</dbReference>
<dbReference type="GO" id="GO:0046872">
    <property type="term" value="F:metal ion binding"/>
    <property type="evidence" value="ECO:0007669"/>
    <property type="project" value="UniProtKB-KW"/>
</dbReference>
<dbReference type="EC" id="6.1.1.10" evidence="11"/>
<dbReference type="InterPro" id="IPR033911">
    <property type="entry name" value="MetRS_core"/>
</dbReference>
<dbReference type="Proteomes" id="UP000036923">
    <property type="component" value="Unassembled WGS sequence"/>
</dbReference>
<feature type="domain" description="Methionyl/Leucyl tRNA synthetase" evidence="12">
    <location>
        <begin position="4"/>
        <end position="389"/>
    </location>
</feature>
<keyword evidence="7 11" id="KW-0067">ATP-binding</keyword>
<comment type="function">
    <text evidence="1 11">Is required not only for elongation of protein synthesis but also for the initiation of all mRNA translation through initiator tRNA(fMet) aminoacylation.</text>
</comment>
<keyword evidence="15" id="KW-1185">Reference proteome</keyword>
<evidence type="ECO:0000256" key="7">
    <source>
        <dbReference type="ARBA" id="ARBA00022840"/>
    </source>
</evidence>
<dbReference type="CDD" id="cd07957">
    <property type="entry name" value="Anticodon_Ia_Met"/>
    <property type="match status" value="1"/>
</dbReference>
<name>A0A0L6JIF3_9FIRM</name>
<dbReference type="NCBIfam" id="NF001100">
    <property type="entry name" value="PRK00133.1"/>
    <property type="match status" value="1"/>
</dbReference>
<dbReference type="GO" id="GO:0006431">
    <property type="term" value="P:methionyl-tRNA aminoacylation"/>
    <property type="evidence" value="ECO:0007669"/>
    <property type="project" value="UniProtKB-UniRule"/>
</dbReference>
<dbReference type="Gene3D" id="2.20.28.20">
    <property type="entry name" value="Methionyl-tRNA synthetase, Zn-domain"/>
    <property type="match status" value="1"/>
</dbReference>
<dbReference type="GO" id="GO:0004825">
    <property type="term" value="F:methionine-tRNA ligase activity"/>
    <property type="evidence" value="ECO:0007669"/>
    <property type="project" value="UniProtKB-UniRule"/>
</dbReference>
<dbReference type="PANTHER" id="PTHR45765">
    <property type="entry name" value="METHIONINE--TRNA LIGASE"/>
    <property type="match status" value="1"/>
</dbReference>
<proteinExistence type="inferred from homology"/>
<dbReference type="InterPro" id="IPR001412">
    <property type="entry name" value="aa-tRNA-synth_I_CS"/>
</dbReference>
<dbReference type="SUPFAM" id="SSF47323">
    <property type="entry name" value="Anticodon-binding domain of a subclass of class I aminoacyl-tRNA synthetases"/>
    <property type="match status" value="1"/>
</dbReference>
<accession>A0A0L6JIF3</accession>
<evidence type="ECO:0000259" key="13">
    <source>
        <dbReference type="Pfam" id="PF19303"/>
    </source>
</evidence>
<evidence type="ECO:0000256" key="2">
    <source>
        <dbReference type="ARBA" id="ARBA00004496"/>
    </source>
</evidence>
<sequence length="540" mass="61672">MNIFIGGAWPYANGSLHIGHIAALLPGDVLARYYRLKGHSVCYVSGSDCHGTPIQIRANKEGVSPKEISNYYHNEFKSCFDKLGFTFDLYNQTNDYFHSSFVQEFFAKLLDSGYIYKKTVEQAFCQKCNQFLPDRFVVGKCPNCGSIAKGDQCDSCGSLLDPSNLNDRRCGICGESPICKPSEHFFLALSKLEPFIKKYINCSSGWRANAISLSQRYIDEGLRDRAVTRDLEWGIPIPVEGFETKKIYVWVEAVLGYLSASKKWVFANNLNWESLWADNSLHYYIHGKDNIPFHTIILPALLKAHGNLHLPDKIISSEYVTLEGRKISTSQNWAVWIPYLLESYNPDTIRYFFISNGPEKRDIDFSWREFINSHNGELLGAYGNLVNRSLVFINKSFDSKVPEGQCNPNIRKLLTELYLGVGNLIEQGNFKDALETIFSFIRSANKYFDEEQPWVTVKDNIVKCKETLHTCVQIIANLSILLNPFLPVSSDKVKNMLKIETNGWEYIEVPSDSRIGNVTILFERIDKNRIDEELEKLKKL</sequence>
<dbReference type="PROSITE" id="PS00178">
    <property type="entry name" value="AA_TRNA_LIGASE_I"/>
    <property type="match status" value="1"/>
</dbReference>
<dbReference type="CDD" id="cd00814">
    <property type="entry name" value="MetRS_core"/>
    <property type="match status" value="1"/>
</dbReference>
<evidence type="ECO:0000259" key="12">
    <source>
        <dbReference type="Pfam" id="PF09334"/>
    </source>
</evidence>
<dbReference type="PANTHER" id="PTHR45765:SF1">
    <property type="entry name" value="METHIONINE--TRNA LIGASE, CYTOPLASMIC"/>
    <property type="match status" value="1"/>
</dbReference>
<comment type="cofactor">
    <cofactor evidence="11">
        <name>Zn(2+)</name>
        <dbReference type="ChEBI" id="CHEBI:29105"/>
    </cofactor>
    <text evidence="11">Binds 1 zinc ion per subunit.</text>
</comment>
<keyword evidence="5 11" id="KW-0436">Ligase</keyword>
<dbReference type="PRINTS" id="PR01041">
    <property type="entry name" value="TRNASYNTHMET"/>
</dbReference>
<evidence type="ECO:0000256" key="10">
    <source>
        <dbReference type="ARBA" id="ARBA00047364"/>
    </source>
</evidence>
<dbReference type="InterPro" id="IPR041872">
    <property type="entry name" value="Anticodon_Met"/>
</dbReference>
<evidence type="ECO:0000256" key="4">
    <source>
        <dbReference type="ARBA" id="ARBA00022490"/>
    </source>
</evidence>
<evidence type="ECO:0000313" key="15">
    <source>
        <dbReference type="Proteomes" id="UP000036923"/>
    </source>
</evidence>
<dbReference type="InterPro" id="IPR014729">
    <property type="entry name" value="Rossmann-like_a/b/a_fold"/>
</dbReference>
<keyword evidence="4 11" id="KW-0963">Cytoplasm</keyword>
<gene>
    <name evidence="11" type="primary">metG</name>
    <name evidence="14" type="ORF">Bccel_0738</name>
</gene>
<organism evidence="14 15">
    <name type="scientific">Pseudobacteroides cellulosolvens ATCC 35603 = DSM 2933</name>
    <dbReference type="NCBI Taxonomy" id="398512"/>
    <lineage>
        <taxon>Bacteria</taxon>
        <taxon>Bacillati</taxon>
        <taxon>Bacillota</taxon>
        <taxon>Clostridia</taxon>
        <taxon>Eubacteriales</taxon>
        <taxon>Oscillospiraceae</taxon>
        <taxon>Pseudobacteroides</taxon>
    </lineage>
</organism>
<dbReference type="GO" id="GO:0005524">
    <property type="term" value="F:ATP binding"/>
    <property type="evidence" value="ECO:0007669"/>
    <property type="project" value="UniProtKB-UniRule"/>
</dbReference>
<dbReference type="SUPFAM" id="SSF57770">
    <property type="entry name" value="Methionyl-tRNA synthetase (MetRS), Zn-domain"/>
    <property type="match status" value="1"/>
</dbReference>
<feature type="domain" description="Methionyl-tRNA synthetase anticodon-binding" evidence="13">
    <location>
        <begin position="425"/>
        <end position="505"/>
    </location>
</feature>
<comment type="similarity">
    <text evidence="3 11">Belongs to the class-I aminoacyl-tRNA synthetase family. MetG type 1 subfamily.</text>
</comment>
<feature type="binding site" evidence="11">
    <location>
        <position position="144"/>
    </location>
    <ligand>
        <name>Zn(2+)</name>
        <dbReference type="ChEBI" id="CHEBI:29105"/>
    </ligand>
</feature>
<evidence type="ECO:0000256" key="6">
    <source>
        <dbReference type="ARBA" id="ARBA00022741"/>
    </source>
</evidence>
<comment type="subcellular location">
    <subcellularLocation>
        <location evidence="2 11">Cytoplasm</location>
    </subcellularLocation>
</comment>
<reference evidence="15" key="1">
    <citation type="submission" date="2015-07" db="EMBL/GenBank/DDBJ databases">
        <title>Near-Complete Genome Sequence of the Cellulolytic Bacterium Bacteroides (Pseudobacteroides) cellulosolvens ATCC 35603.</title>
        <authorList>
            <person name="Dassa B."/>
            <person name="Utturkar S.M."/>
            <person name="Klingeman D.M."/>
            <person name="Hurt R.A."/>
            <person name="Keller M."/>
            <person name="Xu J."/>
            <person name="Reddy Y.H.K."/>
            <person name="Borovok I."/>
            <person name="Grinberg I.R."/>
            <person name="Lamed R."/>
            <person name="Zhivin O."/>
            <person name="Bayer E.A."/>
            <person name="Brown S.D."/>
        </authorList>
    </citation>
    <scope>NUCLEOTIDE SEQUENCE [LARGE SCALE GENOMIC DNA]</scope>
    <source>
        <strain evidence="15">DSM 2933</strain>
    </source>
</reference>
<dbReference type="Gene3D" id="3.40.50.620">
    <property type="entry name" value="HUPs"/>
    <property type="match status" value="1"/>
</dbReference>
<feature type="binding site" evidence="11">
    <location>
        <position position="156"/>
    </location>
    <ligand>
        <name>Zn(2+)</name>
        <dbReference type="ChEBI" id="CHEBI:29105"/>
    </ligand>
</feature>
<dbReference type="STRING" id="398512.Bccel_0738"/>
<feature type="binding site" evidence="11">
    <location>
        <position position="141"/>
    </location>
    <ligand>
        <name>Zn(2+)</name>
        <dbReference type="ChEBI" id="CHEBI:29105"/>
    </ligand>
</feature>
<feature type="short sequence motif" description="'KMSKS' region" evidence="11">
    <location>
        <begin position="326"/>
        <end position="330"/>
    </location>
</feature>
<comment type="caution">
    <text evidence="14">The sequence shown here is derived from an EMBL/GenBank/DDBJ whole genome shotgun (WGS) entry which is preliminary data.</text>
</comment>
<dbReference type="eggNOG" id="COG0143">
    <property type="taxonomic scope" value="Bacteria"/>
</dbReference>
<keyword evidence="8 11" id="KW-0648">Protein biosynthesis</keyword>
<feature type="binding site" evidence="11">
    <location>
        <position position="153"/>
    </location>
    <ligand>
        <name>Zn(2+)</name>
        <dbReference type="ChEBI" id="CHEBI:29105"/>
    </ligand>
</feature>
<dbReference type="OrthoDB" id="9810191at2"/>
<dbReference type="NCBIfam" id="TIGR00398">
    <property type="entry name" value="metG"/>
    <property type="match status" value="1"/>
</dbReference>
<dbReference type="SUPFAM" id="SSF52374">
    <property type="entry name" value="Nucleotidylyl transferase"/>
    <property type="match status" value="1"/>
</dbReference>
<dbReference type="InterPro" id="IPR023458">
    <property type="entry name" value="Met-tRNA_ligase_1"/>
</dbReference>
<dbReference type="HAMAP" id="MF_00098">
    <property type="entry name" value="Met_tRNA_synth_type1"/>
    <property type="match status" value="1"/>
</dbReference>
<dbReference type="Pfam" id="PF19303">
    <property type="entry name" value="Anticodon_3"/>
    <property type="match status" value="1"/>
</dbReference>
<dbReference type="InterPro" id="IPR009080">
    <property type="entry name" value="tRNAsynth_Ia_anticodon-bd"/>
</dbReference>
<protein>
    <recommendedName>
        <fullName evidence="11">Methionine--tRNA ligase</fullName>
        <ecNumber evidence="11">6.1.1.10</ecNumber>
    </recommendedName>
    <alternativeName>
        <fullName evidence="11">Methionyl-tRNA synthetase</fullName>
        <shortName evidence="11">MetRS</shortName>
    </alternativeName>
</protein>
<evidence type="ECO:0000313" key="14">
    <source>
        <dbReference type="EMBL" id="KNY25478.1"/>
    </source>
</evidence>